<evidence type="ECO:0000256" key="8">
    <source>
        <dbReference type="ARBA" id="ARBA00022759"/>
    </source>
</evidence>
<dbReference type="InterPro" id="IPR017067">
    <property type="entry name" value="RNase_H1_euk"/>
</dbReference>
<dbReference type="SUPFAM" id="SSF53098">
    <property type="entry name" value="Ribonuclease H-like"/>
    <property type="match status" value="1"/>
</dbReference>
<dbReference type="InterPro" id="IPR011320">
    <property type="entry name" value="RNase_H1_N"/>
</dbReference>
<dbReference type="PROSITE" id="PS50879">
    <property type="entry name" value="RNASE_H_1"/>
    <property type="match status" value="1"/>
</dbReference>
<dbReference type="RefSeq" id="WP_252794657.1">
    <property type="nucleotide sequence ID" value="NZ_CP097121.1"/>
</dbReference>
<dbReference type="InterPro" id="IPR036397">
    <property type="entry name" value="RNaseH_sf"/>
</dbReference>
<evidence type="ECO:0000313" key="14">
    <source>
        <dbReference type="Proteomes" id="UP001056164"/>
    </source>
</evidence>
<dbReference type="Pfam" id="PF01693">
    <property type="entry name" value="Cauli_VI"/>
    <property type="match status" value="1"/>
</dbReference>
<keyword evidence="7" id="KW-0479">Metal-binding</keyword>
<dbReference type="Proteomes" id="UP001056164">
    <property type="component" value="Chromosome"/>
</dbReference>
<dbReference type="PANTHER" id="PTHR10642:SF26">
    <property type="entry name" value="RIBONUCLEASE H1"/>
    <property type="match status" value="1"/>
</dbReference>
<evidence type="ECO:0000256" key="1">
    <source>
        <dbReference type="ARBA" id="ARBA00000077"/>
    </source>
</evidence>
<dbReference type="InterPro" id="IPR002156">
    <property type="entry name" value="RNaseH_domain"/>
</dbReference>
<evidence type="ECO:0000256" key="7">
    <source>
        <dbReference type="ARBA" id="ARBA00022723"/>
    </source>
</evidence>
<proteinExistence type="inferred from homology"/>
<evidence type="ECO:0000259" key="12">
    <source>
        <dbReference type="PROSITE" id="PS50879"/>
    </source>
</evidence>
<accession>A0ABY5BUP6</accession>
<dbReference type="InterPro" id="IPR037056">
    <property type="entry name" value="RNase_H1_N_sf"/>
</dbReference>
<keyword evidence="9" id="KW-0378">Hydrolase</keyword>
<organism evidence="13 14">
    <name type="scientific">Fructilactobacillus carniphilus</name>
    <dbReference type="NCBI Taxonomy" id="2940297"/>
    <lineage>
        <taxon>Bacteria</taxon>
        <taxon>Bacillati</taxon>
        <taxon>Bacillota</taxon>
        <taxon>Bacilli</taxon>
        <taxon>Lactobacillales</taxon>
        <taxon>Lactobacillaceae</taxon>
        <taxon>Fructilactobacillus</taxon>
    </lineage>
</organism>
<feature type="domain" description="RNase H type-1" evidence="12">
    <location>
        <begin position="71"/>
        <end position="227"/>
    </location>
</feature>
<reference evidence="13" key="1">
    <citation type="submission" date="2022-05" db="EMBL/GenBank/DDBJ databases">
        <authorList>
            <person name="Oliphant S.A."/>
            <person name="Watson-Haigh N.S."/>
            <person name="Sumby K.M."/>
            <person name="Gardner J.M."/>
            <person name="Jiranek V."/>
        </authorList>
    </citation>
    <scope>NUCLEOTIDE SEQUENCE</scope>
    <source>
        <strain evidence="13">KI4_A6</strain>
    </source>
</reference>
<keyword evidence="10" id="KW-0460">Magnesium</keyword>
<dbReference type="Pfam" id="PF00075">
    <property type="entry name" value="RNase_H"/>
    <property type="match status" value="1"/>
</dbReference>
<keyword evidence="8" id="KW-0255">Endonuclease</keyword>
<evidence type="ECO:0000256" key="9">
    <source>
        <dbReference type="ARBA" id="ARBA00022801"/>
    </source>
</evidence>
<comment type="catalytic activity">
    <reaction evidence="1">
        <text>Endonucleolytic cleavage to 5'-phosphomonoester.</text>
        <dbReference type="EC" id="3.1.26.4"/>
    </reaction>
</comment>
<dbReference type="SUPFAM" id="SSF55658">
    <property type="entry name" value="L9 N-domain-like"/>
    <property type="match status" value="1"/>
</dbReference>
<dbReference type="PIRSF" id="PIRSF036852">
    <property type="entry name" value="Ribonuclease_H1_euk"/>
    <property type="match status" value="1"/>
</dbReference>
<gene>
    <name evidence="13" type="ORF">M3M37_05170</name>
</gene>
<evidence type="ECO:0000256" key="10">
    <source>
        <dbReference type="ARBA" id="ARBA00022842"/>
    </source>
</evidence>
<evidence type="ECO:0000313" key="13">
    <source>
        <dbReference type="EMBL" id="USS90234.1"/>
    </source>
</evidence>
<dbReference type="InterPro" id="IPR012337">
    <property type="entry name" value="RNaseH-like_sf"/>
</dbReference>
<keyword evidence="6" id="KW-0540">Nuclease</keyword>
<protein>
    <recommendedName>
        <fullName evidence="5">ribonuclease H</fullName>
        <ecNumber evidence="5">3.1.26.4</ecNumber>
    </recommendedName>
</protein>
<feature type="compositionally biased region" description="Polar residues" evidence="11">
    <location>
        <begin position="49"/>
        <end position="69"/>
    </location>
</feature>
<name>A0ABY5BUP6_9LACO</name>
<evidence type="ECO:0000256" key="6">
    <source>
        <dbReference type="ARBA" id="ARBA00022722"/>
    </source>
</evidence>
<evidence type="ECO:0000256" key="4">
    <source>
        <dbReference type="ARBA" id="ARBA00011245"/>
    </source>
</evidence>
<dbReference type="InterPro" id="IPR050092">
    <property type="entry name" value="RNase_H"/>
</dbReference>
<dbReference type="InterPro" id="IPR022892">
    <property type="entry name" value="RNaseHI"/>
</dbReference>
<evidence type="ECO:0000256" key="5">
    <source>
        <dbReference type="ARBA" id="ARBA00012180"/>
    </source>
</evidence>
<dbReference type="EC" id="3.1.26.4" evidence="5"/>
<evidence type="ECO:0000256" key="11">
    <source>
        <dbReference type="SAM" id="MobiDB-lite"/>
    </source>
</evidence>
<keyword evidence="14" id="KW-1185">Reference proteome</keyword>
<dbReference type="Gene3D" id="3.30.420.10">
    <property type="entry name" value="Ribonuclease H-like superfamily/Ribonuclease H"/>
    <property type="match status" value="1"/>
</dbReference>
<evidence type="ECO:0000256" key="2">
    <source>
        <dbReference type="ARBA" id="ARBA00001946"/>
    </source>
</evidence>
<dbReference type="CDD" id="cd09278">
    <property type="entry name" value="RNase_HI_prokaryote_like"/>
    <property type="match status" value="1"/>
</dbReference>
<comment type="similarity">
    <text evidence="3">Belongs to the RNase H family.</text>
</comment>
<comment type="cofactor">
    <cofactor evidence="2">
        <name>Mg(2+)</name>
        <dbReference type="ChEBI" id="CHEBI:18420"/>
    </cofactor>
</comment>
<evidence type="ECO:0000256" key="3">
    <source>
        <dbReference type="ARBA" id="ARBA00005300"/>
    </source>
</evidence>
<sequence>MTKTKKYYAVKKGRKPGIYQTWAEAKAQVEGFSGAQYQSFPTQTAAQQFLTQPTSRPTKQPANPTQSGSHGRPEIVVFTDGGSRNHGNVAGGHVKATDPAAWAYLIDWQGRQHSDSDGEWGVTNNKMEITALVKALQWLRANQLQQRNVGVVSDSKYVLDAIQKGWLAGWKRRGWRRATGELKNQELWHELDGLLAEFPHLQLAWTKGHATNQGNMYVDERLNQTMDQMERKR</sequence>
<comment type="subunit">
    <text evidence="4">Monomer.</text>
</comment>
<dbReference type="InterPro" id="IPR009027">
    <property type="entry name" value="Ribosomal_bL9/RNase_H1_N"/>
</dbReference>
<dbReference type="PANTHER" id="PTHR10642">
    <property type="entry name" value="RIBONUCLEASE H1"/>
    <property type="match status" value="1"/>
</dbReference>
<dbReference type="Gene3D" id="3.40.970.10">
    <property type="entry name" value="Ribonuclease H1, N-terminal domain"/>
    <property type="match status" value="1"/>
</dbReference>
<dbReference type="EMBL" id="CP097121">
    <property type="protein sequence ID" value="USS90234.1"/>
    <property type="molecule type" value="Genomic_DNA"/>
</dbReference>
<feature type="region of interest" description="Disordered" evidence="11">
    <location>
        <begin position="49"/>
        <end position="93"/>
    </location>
</feature>